<dbReference type="SUPFAM" id="SSF52172">
    <property type="entry name" value="CheY-like"/>
    <property type="match status" value="1"/>
</dbReference>
<evidence type="ECO:0000256" key="3">
    <source>
        <dbReference type="ARBA" id="ARBA00023163"/>
    </source>
</evidence>
<dbReference type="PROSITE" id="PS50043">
    <property type="entry name" value="HTH_LUXR_2"/>
    <property type="match status" value="1"/>
</dbReference>
<evidence type="ECO:0000256" key="4">
    <source>
        <dbReference type="PROSITE-ProRule" id="PRU00169"/>
    </source>
</evidence>
<feature type="domain" description="Response regulatory" evidence="6">
    <location>
        <begin position="15"/>
        <end position="133"/>
    </location>
</feature>
<dbReference type="PROSITE" id="PS50110">
    <property type="entry name" value="RESPONSE_REGULATORY"/>
    <property type="match status" value="1"/>
</dbReference>
<dbReference type="InterPro" id="IPR000792">
    <property type="entry name" value="Tscrpt_reg_LuxR_C"/>
</dbReference>
<evidence type="ECO:0000256" key="1">
    <source>
        <dbReference type="ARBA" id="ARBA00023015"/>
    </source>
</evidence>
<dbReference type="PANTHER" id="PTHR44688:SF16">
    <property type="entry name" value="DNA-BINDING TRANSCRIPTIONAL ACTIVATOR DEVR_DOSR"/>
    <property type="match status" value="1"/>
</dbReference>
<dbReference type="InterPro" id="IPR036388">
    <property type="entry name" value="WH-like_DNA-bd_sf"/>
</dbReference>
<sequence>MNGNLAEPRNTEPATVFVVDDDEDVRDSLGQLLKSVGMKTSVFAHGEALIDMLKDGPVSNGPACIVLDVRLKGLSGLMVQQELTQRGISHPIIFITGHGDIVMTVKAMKAGAVDFLTKPLRDQDLLDAIAEAVQQDRSRLADASALQDLQERWVELTPRQKQVMHRIACGKPNRQIADELGVSEITVKIYRGEGMKRLGVKTSGEFLQKAKLLGLATESAASREAT</sequence>
<dbReference type="Pfam" id="PF00196">
    <property type="entry name" value="GerE"/>
    <property type="match status" value="1"/>
</dbReference>
<feature type="modified residue" description="4-aspartylphosphate" evidence="4">
    <location>
        <position position="68"/>
    </location>
</feature>
<evidence type="ECO:0000259" key="6">
    <source>
        <dbReference type="PROSITE" id="PS50110"/>
    </source>
</evidence>
<dbReference type="InterPro" id="IPR011006">
    <property type="entry name" value="CheY-like_superfamily"/>
</dbReference>
<evidence type="ECO:0000313" key="7">
    <source>
        <dbReference type="EMBL" id="BCF90892.1"/>
    </source>
</evidence>
<dbReference type="Pfam" id="PF00072">
    <property type="entry name" value="Response_reg"/>
    <property type="match status" value="1"/>
</dbReference>
<proteinExistence type="predicted"/>
<accession>A0A7I8BQH7</accession>
<dbReference type="Proteomes" id="UP000510888">
    <property type="component" value="Chromosome 2"/>
</dbReference>
<dbReference type="InterPro" id="IPR001789">
    <property type="entry name" value="Sig_transdc_resp-reg_receiver"/>
</dbReference>
<dbReference type="Gene3D" id="3.40.50.2300">
    <property type="match status" value="1"/>
</dbReference>
<dbReference type="GO" id="GO:0000160">
    <property type="term" value="P:phosphorelay signal transduction system"/>
    <property type="evidence" value="ECO:0007669"/>
    <property type="project" value="InterPro"/>
</dbReference>
<dbReference type="SUPFAM" id="SSF46894">
    <property type="entry name" value="C-terminal effector domain of the bipartite response regulators"/>
    <property type="match status" value="1"/>
</dbReference>
<evidence type="ECO:0000259" key="5">
    <source>
        <dbReference type="PROSITE" id="PS50043"/>
    </source>
</evidence>
<dbReference type="CDD" id="cd06170">
    <property type="entry name" value="LuxR_C_like"/>
    <property type="match status" value="1"/>
</dbReference>
<evidence type="ECO:0000313" key="8">
    <source>
        <dbReference type="Proteomes" id="UP000510888"/>
    </source>
</evidence>
<dbReference type="SMART" id="SM00421">
    <property type="entry name" value="HTH_LUXR"/>
    <property type="match status" value="1"/>
</dbReference>
<dbReference type="KEGG" id="plad:PPGU16_39590"/>
<name>A0A7I8BQH7_9BURK</name>
<dbReference type="PRINTS" id="PR00038">
    <property type="entry name" value="HTHLUXR"/>
</dbReference>
<evidence type="ECO:0000256" key="2">
    <source>
        <dbReference type="ARBA" id="ARBA00023125"/>
    </source>
</evidence>
<dbReference type="PANTHER" id="PTHR44688">
    <property type="entry name" value="DNA-BINDING TRANSCRIPTIONAL ACTIVATOR DEVR_DOSR"/>
    <property type="match status" value="1"/>
</dbReference>
<keyword evidence="8" id="KW-1185">Reference proteome</keyword>
<gene>
    <name evidence="7" type="ORF">PPGU16_39590</name>
</gene>
<keyword evidence="3" id="KW-0804">Transcription</keyword>
<dbReference type="EMBL" id="AP023175">
    <property type="protein sequence ID" value="BCF90892.1"/>
    <property type="molecule type" value="Genomic_DNA"/>
</dbReference>
<keyword evidence="4" id="KW-0597">Phosphoprotein</keyword>
<dbReference type="GO" id="GO:0006355">
    <property type="term" value="P:regulation of DNA-templated transcription"/>
    <property type="evidence" value="ECO:0007669"/>
    <property type="project" value="InterPro"/>
</dbReference>
<dbReference type="AlphaFoldDB" id="A0A7I8BQH7"/>
<dbReference type="GO" id="GO:0003677">
    <property type="term" value="F:DNA binding"/>
    <property type="evidence" value="ECO:0007669"/>
    <property type="project" value="UniProtKB-KW"/>
</dbReference>
<keyword evidence="2 7" id="KW-0238">DNA-binding</keyword>
<keyword evidence="1" id="KW-0805">Transcription regulation</keyword>
<dbReference type="SMART" id="SM00448">
    <property type="entry name" value="REC"/>
    <property type="match status" value="1"/>
</dbReference>
<organism evidence="7 8">
    <name type="scientific">Paraburkholderia largidicola</name>
    <dbReference type="NCBI Taxonomy" id="3014751"/>
    <lineage>
        <taxon>Bacteria</taxon>
        <taxon>Pseudomonadati</taxon>
        <taxon>Pseudomonadota</taxon>
        <taxon>Betaproteobacteria</taxon>
        <taxon>Burkholderiales</taxon>
        <taxon>Burkholderiaceae</taxon>
        <taxon>Paraburkholderia</taxon>
    </lineage>
</organism>
<dbReference type="Gene3D" id="1.10.10.10">
    <property type="entry name" value="Winged helix-like DNA-binding domain superfamily/Winged helix DNA-binding domain"/>
    <property type="match status" value="1"/>
</dbReference>
<dbReference type="InterPro" id="IPR016032">
    <property type="entry name" value="Sig_transdc_resp-reg_C-effctor"/>
</dbReference>
<protein>
    <submittedName>
        <fullName evidence="7">DNA-binding response regulator</fullName>
    </submittedName>
</protein>
<reference evidence="7 8" key="1">
    <citation type="journal article" date="2020" name="Genes (Basel)">
        <title>Genomic Comparison of Insect Gut Symbionts from Divergent Burkholderia Subclades.</title>
        <authorList>
            <person name="Takeshita K."/>
            <person name="Kikuchi Y."/>
        </authorList>
    </citation>
    <scope>NUCLEOTIDE SEQUENCE [LARGE SCALE GENOMIC DNA]</scope>
    <source>
        <strain evidence="7 8">PGU16</strain>
    </source>
</reference>
<feature type="domain" description="HTH luxR-type" evidence="5">
    <location>
        <begin position="149"/>
        <end position="214"/>
    </location>
</feature>